<keyword evidence="3" id="KW-0614">Plasmid</keyword>
<gene>
    <name evidence="3" type="ORF">INP59_26050</name>
</gene>
<evidence type="ECO:0000256" key="2">
    <source>
        <dbReference type="SAM" id="Phobius"/>
    </source>
</evidence>
<keyword evidence="4" id="KW-1185">Reference proteome</keyword>
<geneLocation type="plasmid" evidence="3 4">
    <name>pRh5Ap-243</name>
</geneLocation>
<keyword evidence="2" id="KW-0472">Membrane</keyword>
<name>A0A7M2XX75_9NOCA</name>
<feature type="transmembrane region" description="Helical" evidence="2">
    <location>
        <begin position="39"/>
        <end position="57"/>
    </location>
</feature>
<evidence type="ECO:0000313" key="3">
    <source>
        <dbReference type="EMBL" id="QOW01632.1"/>
    </source>
</evidence>
<proteinExistence type="predicted"/>
<evidence type="ECO:0000256" key="1">
    <source>
        <dbReference type="SAM" id="MobiDB-lite"/>
    </source>
</evidence>
<sequence length="92" mass="9681">MTDPREMPDMPERRHFPHEHSEPAPARSGRMRRALGHRAMMVICCIPMLAIAIALVATGTVGVGALVFAGACVLMMAMMMGGGGHGGHGSGR</sequence>
<feature type="compositionally biased region" description="Basic and acidic residues" evidence="1">
    <location>
        <begin position="1"/>
        <end position="22"/>
    </location>
</feature>
<keyword evidence="2" id="KW-0812">Transmembrane</keyword>
<reference evidence="3 4" key="1">
    <citation type="submission" date="2020-10" db="EMBL/GenBank/DDBJ databases">
        <title>Whole genome sequence of oil-degrading bacteria Rhodococcus pyridinivorans strain 5Ap.</title>
        <authorList>
            <person name="Akhremchuk A.E."/>
            <person name="Valentovich L.N."/>
            <person name="Charniauskaya M.I."/>
            <person name="Bukliarevich H.A."/>
            <person name="Titok M.A."/>
        </authorList>
    </citation>
    <scope>NUCLEOTIDE SEQUENCE [LARGE SCALE GENOMIC DNA]</scope>
    <source>
        <strain evidence="3 4">5Ap</strain>
        <plasmid evidence="3 4">pRh5Ap-243</plasmid>
    </source>
</reference>
<evidence type="ECO:0000313" key="4">
    <source>
        <dbReference type="Proteomes" id="UP000593818"/>
    </source>
</evidence>
<dbReference type="Proteomes" id="UP000593818">
    <property type="component" value="Plasmid pRh5Ap-243"/>
</dbReference>
<dbReference type="EMBL" id="CP063452">
    <property type="protein sequence ID" value="QOW01632.1"/>
    <property type="molecule type" value="Genomic_DNA"/>
</dbReference>
<dbReference type="RefSeq" id="WP_006554859.1">
    <property type="nucleotide sequence ID" value="NZ_CP022208.1"/>
</dbReference>
<organism evidence="3 4">
    <name type="scientific">Rhodococcus pyridinivorans</name>
    <dbReference type="NCBI Taxonomy" id="103816"/>
    <lineage>
        <taxon>Bacteria</taxon>
        <taxon>Bacillati</taxon>
        <taxon>Actinomycetota</taxon>
        <taxon>Actinomycetes</taxon>
        <taxon>Mycobacteriales</taxon>
        <taxon>Nocardiaceae</taxon>
        <taxon>Rhodococcus</taxon>
    </lineage>
</organism>
<accession>A0A7M2XX75</accession>
<feature type="transmembrane region" description="Helical" evidence="2">
    <location>
        <begin position="63"/>
        <end position="82"/>
    </location>
</feature>
<keyword evidence="2" id="KW-1133">Transmembrane helix</keyword>
<dbReference type="AlphaFoldDB" id="A0A7M2XX75"/>
<feature type="region of interest" description="Disordered" evidence="1">
    <location>
        <begin position="1"/>
        <end position="31"/>
    </location>
</feature>
<protein>
    <submittedName>
        <fullName evidence="3">Uncharacterized protein</fullName>
    </submittedName>
</protein>